<dbReference type="GO" id="GO:0016787">
    <property type="term" value="F:hydrolase activity"/>
    <property type="evidence" value="ECO:0007669"/>
    <property type="project" value="UniProtKB-KW"/>
</dbReference>
<keyword evidence="7" id="KW-1185">Reference proteome</keyword>
<dbReference type="EMBL" id="CP066776">
    <property type="protein sequence ID" value="QQL45293.1"/>
    <property type="molecule type" value="Genomic_DNA"/>
</dbReference>
<dbReference type="InterPro" id="IPR001650">
    <property type="entry name" value="Helicase_C-like"/>
</dbReference>
<dbReference type="SMART" id="SM00490">
    <property type="entry name" value="HELICc"/>
    <property type="match status" value="1"/>
</dbReference>
<proteinExistence type="predicted"/>
<evidence type="ECO:0000256" key="2">
    <source>
        <dbReference type="ARBA" id="ARBA00022801"/>
    </source>
</evidence>
<dbReference type="AlphaFoldDB" id="A0A6B3LCE1"/>
<evidence type="ECO:0000256" key="3">
    <source>
        <dbReference type="ARBA" id="ARBA00022806"/>
    </source>
</evidence>
<dbReference type="Proteomes" id="UP000475117">
    <property type="component" value="Chromosome"/>
</dbReference>
<keyword evidence="1" id="KW-0547">Nucleotide-binding</keyword>
<keyword evidence="2" id="KW-0378">Hydrolase</keyword>
<sequence length="891" mass="100147">MHAQRWGDGIPAVDPSTPPRSRLKNQVPLSLTLAAPAHLPSVGGVADPVKLEPLKGASNDDVLNAFLNWLVETGVDPYDHQEEAILELFDDKNVILNTPTGSGKSLVALAVHYRGLCLGRRSFYTVPIKALANEKFLSLCRTFGPENVGMITGDATVNRDAPIICCTAEILANIALREGENAQVDDVIIDEFHYYSDHSRGVAWQIPLLALPQSRFLLMSATLGETKFFEDELTTLTGAETVLVKSDQRPVPLEFIYSETPLAEMVESLVQNDKAPVYLVHFAQRACAETAQSLTSVNFCSKEEKREIAEALHEANFRSPYGKEVSKLLRHGIGIHHAGLLPKYRVLVEKLTQRGLLKVICGTDTLGVGVNVPIRTVVFTQLCKFDGQGTKILTVRDFKQVAGRAGRRGFDNIGYVVAQAPEHVIENKKLEAKAAASTKKRKLIKKKPPEKGYVAWDESTFRKLISSPSEKLVSRFKVSHSMLLNVMARKDKDGCAELKRVIAASHETDQAKRKHRRQAFAMFRGLVRGGVLTIIPEEERTSDVKVRLHVDLPDDFSMNQALGLYLLDVIPQLDRESPTYVLHLLSLVEAILENPMAVLVAQQNKEKTRLINDLKEEGVGYDERMELLEQVEWPKPDKDFIFDSFNRFIETQPWIEAESIRPKSIVREMFEEYMSFEDYVKEYGLERSEAVLLRHLSDVYKVLEQTVPPGLKTDEVLEAQEYLGDLLRGVDSSLLDEWERMHHPEQALEEKAEAKPEKEVPISRSKKAFTRAVRHAIFTVVKELSHDRVTSALTLIEPDDGDGEKWSVPRLDAILDDYYDGHEFIRLDPEARNAKHAHISELPNARRWRVDQVLIDSDEHNDWVLVVEVDLDASDAKGEPVLTLKSLGPIA</sequence>
<dbReference type="GO" id="GO:0004386">
    <property type="term" value="F:helicase activity"/>
    <property type="evidence" value="ECO:0007669"/>
    <property type="project" value="UniProtKB-KW"/>
</dbReference>
<dbReference type="Pfam" id="PF12029">
    <property type="entry name" value="DUF3516"/>
    <property type="match status" value="1"/>
</dbReference>
<name>A0A6B3LCE1_9BACT</name>
<dbReference type="SMART" id="SM00487">
    <property type="entry name" value="DEXDc"/>
    <property type="match status" value="1"/>
</dbReference>
<dbReference type="InterPro" id="IPR027417">
    <property type="entry name" value="P-loop_NTPase"/>
</dbReference>
<dbReference type="GO" id="GO:0003676">
    <property type="term" value="F:nucleic acid binding"/>
    <property type="evidence" value="ECO:0007669"/>
    <property type="project" value="InterPro"/>
</dbReference>
<keyword evidence="4" id="KW-0067">ATP-binding</keyword>
<gene>
    <name evidence="6" type="ORF">G3M56_001520</name>
</gene>
<evidence type="ECO:0000313" key="6">
    <source>
        <dbReference type="EMBL" id="QQL45293.1"/>
    </source>
</evidence>
<dbReference type="PROSITE" id="PS51194">
    <property type="entry name" value="HELICASE_CTER"/>
    <property type="match status" value="1"/>
</dbReference>
<dbReference type="InterPro" id="IPR014001">
    <property type="entry name" value="Helicase_ATP-bd"/>
</dbReference>
<evidence type="ECO:0000313" key="7">
    <source>
        <dbReference type="Proteomes" id="UP000475117"/>
    </source>
</evidence>
<evidence type="ECO:0000256" key="4">
    <source>
        <dbReference type="ARBA" id="ARBA00022840"/>
    </source>
</evidence>
<dbReference type="CDD" id="cd17921">
    <property type="entry name" value="DEXHc_Ski2"/>
    <property type="match status" value="1"/>
</dbReference>
<organism evidence="6 7">
    <name type="scientific">Sulfuriroseicoccus oceanibius</name>
    <dbReference type="NCBI Taxonomy" id="2707525"/>
    <lineage>
        <taxon>Bacteria</taxon>
        <taxon>Pseudomonadati</taxon>
        <taxon>Verrucomicrobiota</taxon>
        <taxon>Verrucomicrobiia</taxon>
        <taxon>Verrucomicrobiales</taxon>
        <taxon>Verrucomicrobiaceae</taxon>
        <taxon>Sulfuriroseicoccus</taxon>
    </lineage>
</organism>
<protein>
    <submittedName>
        <fullName evidence="6">DUF3516 domain-containing protein</fullName>
    </submittedName>
</protein>
<dbReference type="PROSITE" id="PS51192">
    <property type="entry name" value="HELICASE_ATP_BIND_1"/>
    <property type="match status" value="1"/>
</dbReference>
<dbReference type="Gene3D" id="3.40.50.300">
    <property type="entry name" value="P-loop containing nucleotide triphosphate hydrolases"/>
    <property type="match status" value="2"/>
</dbReference>
<dbReference type="Pfam" id="PF00271">
    <property type="entry name" value="Helicase_C"/>
    <property type="match status" value="1"/>
</dbReference>
<feature type="region of interest" description="Disordered" evidence="5">
    <location>
        <begin position="1"/>
        <end position="23"/>
    </location>
</feature>
<reference evidence="6 7" key="1">
    <citation type="submission" date="2020-12" db="EMBL/GenBank/DDBJ databases">
        <title>Sulforoseuscoccus oceanibium gen. nov., sp. nov., a representative of the phylum Verrucomicrobia with special cytoplasmic membrane, and proposal of Sulforoseuscoccusaceae fam. nov.</title>
        <authorList>
            <person name="Xi F."/>
        </authorList>
    </citation>
    <scope>NUCLEOTIDE SEQUENCE [LARGE SCALE GENOMIC DNA]</scope>
    <source>
        <strain evidence="6 7">T37</strain>
    </source>
</reference>
<dbReference type="SUPFAM" id="SSF52540">
    <property type="entry name" value="P-loop containing nucleoside triphosphate hydrolases"/>
    <property type="match status" value="1"/>
</dbReference>
<dbReference type="InterPro" id="IPR050699">
    <property type="entry name" value="RNA-DNA_Helicase"/>
</dbReference>
<dbReference type="GO" id="GO:0005524">
    <property type="term" value="F:ATP binding"/>
    <property type="evidence" value="ECO:0007669"/>
    <property type="project" value="UniProtKB-KW"/>
</dbReference>
<keyword evidence="3" id="KW-0347">Helicase</keyword>
<dbReference type="KEGG" id="soa:G3M56_001520"/>
<dbReference type="PANTHER" id="PTHR12131">
    <property type="entry name" value="ATP-DEPENDENT RNA AND DNA HELICASE"/>
    <property type="match status" value="1"/>
</dbReference>
<evidence type="ECO:0000256" key="1">
    <source>
        <dbReference type="ARBA" id="ARBA00022741"/>
    </source>
</evidence>
<dbReference type="PANTHER" id="PTHR12131:SF1">
    <property type="entry name" value="ATP-DEPENDENT RNA HELICASE SUPV3L1, MITOCHONDRIAL-RELATED"/>
    <property type="match status" value="1"/>
</dbReference>
<dbReference type="InterPro" id="IPR021904">
    <property type="entry name" value="DUF3516"/>
</dbReference>
<accession>A0A6B3LCE1</accession>
<dbReference type="InterPro" id="IPR011545">
    <property type="entry name" value="DEAD/DEAH_box_helicase_dom"/>
</dbReference>
<evidence type="ECO:0000256" key="5">
    <source>
        <dbReference type="SAM" id="MobiDB-lite"/>
    </source>
</evidence>
<dbReference type="RefSeq" id="WP_164363921.1">
    <property type="nucleotide sequence ID" value="NZ_CP066776.1"/>
</dbReference>
<dbReference type="Pfam" id="PF00270">
    <property type="entry name" value="DEAD"/>
    <property type="match status" value="1"/>
</dbReference>